<evidence type="ECO:0000256" key="4">
    <source>
        <dbReference type="ARBA" id="ARBA00013457"/>
    </source>
</evidence>
<dbReference type="PANTHER" id="PTHR42747:SF3">
    <property type="entry name" value="NITRONATE MONOOXYGENASE-RELATED"/>
    <property type="match status" value="1"/>
</dbReference>
<comment type="caution">
    <text evidence="13">The sequence shown here is derived from an EMBL/GenBank/DDBJ whole genome shotgun (WGS) entry which is preliminary data.</text>
</comment>
<comment type="catalytic activity">
    <reaction evidence="12">
        <text>3 propionate 3-nitronate + 3 O2 + H2O = 3 3-oxopropanoate + 2 nitrate + nitrite + H2O2 + 3 H(+)</text>
        <dbReference type="Rhea" id="RHEA:57332"/>
        <dbReference type="ChEBI" id="CHEBI:15377"/>
        <dbReference type="ChEBI" id="CHEBI:15378"/>
        <dbReference type="ChEBI" id="CHEBI:15379"/>
        <dbReference type="ChEBI" id="CHEBI:16240"/>
        <dbReference type="ChEBI" id="CHEBI:16301"/>
        <dbReference type="ChEBI" id="CHEBI:17632"/>
        <dbReference type="ChEBI" id="CHEBI:33190"/>
        <dbReference type="ChEBI" id="CHEBI:136067"/>
    </reaction>
</comment>
<name>A0A7Z1AZT3_9PSEU</name>
<dbReference type="Gene3D" id="3.20.20.70">
    <property type="entry name" value="Aldolase class I"/>
    <property type="match status" value="1"/>
</dbReference>
<keyword evidence="13" id="KW-0223">Dioxygenase</keyword>
<comment type="similarity">
    <text evidence="3">Belongs to the nitronate monooxygenase family. NMO class I subfamily.</text>
</comment>
<dbReference type="CDD" id="cd04730">
    <property type="entry name" value="NPD_like"/>
    <property type="match status" value="1"/>
</dbReference>
<dbReference type="GO" id="GO:0000166">
    <property type="term" value="F:nucleotide binding"/>
    <property type="evidence" value="ECO:0007669"/>
    <property type="project" value="UniProtKB-KW"/>
</dbReference>
<evidence type="ECO:0000256" key="3">
    <source>
        <dbReference type="ARBA" id="ARBA00009881"/>
    </source>
</evidence>
<protein>
    <recommendedName>
        <fullName evidence="4">Probable nitronate monooxygenase</fullName>
    </recommendedName>
    <alternativeName>
        <fullName evidence="11">Propionate 3-nitronate monooxygenase</fullName>
    </alternativeName>
</protein>
<evidence type="ECO:0000256" key="11">
    <source>
        <dbReference type="ARBA" id="ARBA00031155"/>
    </source>
</evidence>
<dbReference type="OrthoDB" id="9778912at2"/>
<dbReference type="Proteomes" id="UP000185696">
    <property type="component" value="Unassembled WGS sequence"/>
</dbReference>
<dbReference type="InterPro" id="IPR013785">
    <property type="entry name" value="Aldolase_TIM"/>
</dbReference>
<evidence type="ECO:0000256" key="9">
    <source>
        <dbReference type="ARBA" id="ARBA00023002"/>
    </source>
</evidence>
<dbReference type="GO" id="GO:0018580">
    <property type="term" value="F:nitronate monooxygenase activity"/>
    <property type="evidence" value="ECO:0007669"/>
    <property type="project" value="InterPro"/>
</dbReference>
<keyword evidence="5" id="KW-0216">Detoxification</keyword>
<evidence type="ECO:0000256" key="8">
    <source>
        <dbReference type="ARBA" id="ARBA00022741"/>
    </source>
</evidence>
<keyword evidence="14" id="KW-1185">Reference proteome</keyword>
<evidence type="ECO:0000256" key="6">
    <source>
        <dbReference type="ARBA" id="ARBA00022630"/>
    </source>
</evidence>
<sequence>MILDQLSQPIVQAPMAGGVSTPALAAAVSNAGGLGFLAAGYRTADAVREQIATTRTLTAEPFGINIFVPDTSTVDGEALATYRERLAAEARRYRVELADPADDDDAWAAKLALVQEEQVPVVSFTFGCPDPTVLTELREAGCTTVVTVTSAGEALTAAAAGADALCVQGTEAGGHRGTFHNTDPVDDTALLPLLRKVSAAVTVPLIAAGGLSGGRDVAAVLVAGARAAQLGTMFLACPEAGTNPVHRASLPGDRPTAVTRAFTGRPARGLVNRFLVEHTAAAPAAYPHIHHLTKVLRQAGDPEAMSLWAGQAHEFARTAPAADVVRDLGAGARAALTETALRWSAG</sequence>
<evidence type="ECO:0000256" key="12">
    <source>
        <dbReference type="ARBA" id="ARBA00049401"/>
    </source>
</evidence>
<dbReference type="SUPFAM" id="SSF51412">
    <property type="entry name" value="Inosine monophosphate dehydrogenase (IMPDH)"/>
    <property type="match status" value="1"/>
</dbReference>
<reference evidence="13 14" key="1">
    <citation type="submission" date="2016-12" db="EMBL/GenBank/DDBJ databases">
        <title>The draft genome sequence of Actinophytocola xinjiangensis.</title>
        <authorList>
            <person name="Wang W."/>
            <person name="Yuan L."/>
        </authorList>
    </citation>
    <scope>NUCLEOTIDE SEQUENCE [LARGE SCALE GENOMIC DNA]</scope>
    <source>
        <strain evidence="13 14">CGMCC 4.4663</strain>
    </source>
</reference>
<organism evidence="13 14">
    <name type="scientific">Actinophytocola xinjiangensis</name>
    <dbReference type="NCBI Taxonomy" id="485602"/>
    <lineage>
        <taxon>Bacteria</taxon>
        <taxon>Bacillati</taxon>
        <taxon>Actinomycetota</taxon>
        <taxon>Actinomycetes</taxon>
        <taxon>Pseudonocardiales</taxon>
        <taxon>Pseudonocardiaceae</taxon>
    </lineage>
</organism>
<accession>A0A7Z1AZT3</accession>
<evidence type="ECO:0000256" key="7">
    <source>
        <dbReference type="ARBA" id="ARBA00022643"/>
    </source>
</evidence>
<gene>
    <name evidence="13" type="ORF">BLA60_13990</name>
</gene>
<comment type="function">
    <text evidence="2">Nitronate monooxygenase that uses molecular oxygen to catalyze the oxidative denitrification of alkyl nitronates. Acts on propionate 3-nitronate (P3N), the presumed physiological substrate. Probably functions in the detoxification of P3N, a metabolic poison produced by plants and fungi as a defense mechanism.</text>
</comment>
<evidence type="ECO:0000256" key="10">
    <source>
        <dbReference type="ARBA" id="ARBA00023033"/>
    </source>
</evidence>
<comment type="cofactor">
    <cofactor evidence="1">
        <name>FMN</name>
        <dbReference type="ChEBI" id="CHEBI:58210"/>
    </cofactor>
</comment>
<evidence type="ECO:0000313" key="14">
    <source>
        <dbReference type="Proteomes" id="UP000185696"/>
    </source>
</evidence>
<dbReference type="AlphaFoldDB" id="A0A7Z1AZT3"/>
<evidence type="ECO:0000313" key="13">
    <source>
        <dbReference type="EMBL" id="OLF11104.1"/>
    </source>
</evidence>
<evidence type="ECO:0000256" key="2">
    <source>
        <dbReference type="ARBA" id="ARBA00003535"/>
    </source>
</evidence>
<dbReference type="GO" id="GO:0051213">
    <property type="term" value="F:dioxygenase activity"/>
    <property type="evidence" value="ECO:0007669"/>
    <property type="project" value="UniProtKB-KW"/>
</dbReference>
<keyword evidence="10" id="KW-0503">Monooxygenase</keyword>
<dbReference type="PANTHER" id="PTHR42747">
    <property type="entry name" value="NITRONATE MONOOXYGENASE-RELATED"/>
    <property type="match status" value="1"/>
</dbReference>
<dbReference type="GO" id="GO:0009636">
    <property type="term" value="P:response to toxic substance"/>
    <property type="evidence" value="ECO:0007669"/>
    <property type="project" value="UniProtKB-KW"/>
</dbReference>
<dbReference type="EMBL" id="MSIF01000005">
    <property type="protein sequence ID" value="OLF11104.1"/>
    <property type="molecule type" value="Genomic_DNA"/>
</dbReference>
<dbReference type="InterPro" id="IPR004136">
    <property type="entry name" value="NMO"/>
</dbReference>
<keyword evidence="6" id="KW-0285">Flavoprotein</keyword>
<dbReference type="Pfam" id="PF03060">
    <property type="entry name" value="NMO"/>
    <property type="match status" value="1"/>
</dbReference>
<keyword evidence="9" id="KW-0560">Oxidoreductase</keyword>
<keyword evidence="8" id="KW-0547">Nucleotide-binding</keyword>
<evidence type="ECO:0000256" key="5">
    <source>
        <dbReference type="ARBA" id="ARBA00022575"/>
    </source>
</evidence>
<proteinExistence type="inferred from homology"/>
<keyword evidence="7" id="KW-0288">FMN</keyword>
<dbReference type="FunFam" id="3.20.20.70:FF:000154">
    <property type="entry name" value="Probable nitronate monooxygenase"/>
    <property type="match status" value="1"/>
</dbReference>
<evidence type="ECO:0000256" key="1">
    <source>
        <dbReference type="ARBA" id="ARBA00001917"/>
    </source>
</evidence>